<dbReference type="STRING" id="74557.A0A1W0ABM0"/>
<protein>
    <recommendedName>
        <fullName evidence="7">ATP synthase mitochondrial F1 complex assembly factor 1</fullName>
    </recommendedName>
</protein>
<dbReference type="PANTHER" id="PTHR13126">
    <property type="entry name" value="CHAPERONE ATP11"/>
    <property type="match status" value="1"/>
</dbReference>
<evidence type="ECO:0000313" key="5">
    <source>
        <dbReference type="EMBL" id="OQS07591.1"/>
    </source>
</evidence>
<comment type="subcellular location">
    <subcellularLocation>
        <location evidence="1">Mitochondrion</location>
    </subcellularLocation>
</comment>
<keyword evidence="6" id="KW-1185">Reference proteome</keyword>
<keyword evidence="3" id="KW-0809">Transit peptide</keyword>
<comment type="caution">
    <text evidence="5">The sequence shown here is derived from an EMBL/GenBank/DDBJ whole genome shotgun (WGS) entry which is preliminary data.</text>
</comment>
<dbReference type="PANTHER" id="PTHR13126:SF0">
    <property type="entry name" value="ATP SYNTHASE MITOCHONDRIAL F1 COMPLEX ASSEMBLY FACTOR 1"/>
    <property type="match status" value="1"/>
</dbReference>
<comment type="similarity">
    <text evidence="2">Belongs to the ATP11 family.</text>
</comment>
<organism evidence="5 6">
    <name type="scientific">Thraustotheca clavata</name>
    <dbReference type="NCBI Taxonomy" id="74557"/>
    <lineage>
        <taxon>Eukaryota</taxon>
        <taxon>Sar</taxon>
        <taxon>Stramenopiles</taxon>
        <taxon>Oomycota</taxon>
        <taxon>Saprolegniomycetes</taxon>
        <taxon>Saprolegniales</taxon>
        <taxon>Achlyaceae</taxon>
        <taxon>Thraustotheca</taxon>
    </lineage>
</organism>
<dbReference type="GO" id="GO:0005739">
    <property type="term" value="C:mitochondrion"/>
    <property type="evidence" value="ECO:0007669"/>
    <property type="project" value="UniProtKB-SubCell"/>
</dbReference>
<dbReference type="Proteomes" id="UP000243217">
    <property type="component" value="Unassembled WGS sequence"/>
</dbReference>
<evidence type="ECO:0000256" key="3">
    <source>
        <dbReference type="ARBA" id="ARBA00022946"/>
    </source>
</evidence>
<dbReference type="InterPro" id="IPR010591">
    <property type="entry name" value="ATP11"/>
</dbReference>
<dbReference type="AlphaFoldDB" id="A0A1W0ABM0"/>
<name>A0A1W0ABM0_9STRA</name>
<proteinExistence type="inferred from homology"/>
<reference evidence="5 6" key="1">
    <citation type="journal article" date="2014" name="Genome Biol. Evol.">
        <title>The secreted proteins of Achlya hypogyna and Thraustotheca clavata identify the ancestral oomycete secretome and reveal gene acquisitions by horizontal gene transfer.</title>
        <authorList>
            <person name="Misner I."/>
            <person name="Blouin N."/>
            <person name="Leonard G."/>
            <person name="Richards T.A."/>
            <person name="Lane C.E."/>
        </authorList>
    </citation>
    <scope>NUCLEOTIDE SEQUENCE [LARGE SCALE GENOMIC DNA]</scope>
    <source>
        <strain evidence="5 6">ATCC 34112</strain>
    </source>
</reference>
<evidence type="ECO:0000256" key="4">
    <source>
        <dbReference type="ARBA" id="ARBA00023128"/>
    </source>
</evidence>
<keyword evidence="4" id="KW-0496">Mitochondrion</keyword>
<evidence type="ECO:0008006" key="7">
    <source>
        <dbReference type="Google" id="ProtNLM"/>
    </source>
</evidence>
<dbReference type="Pfam" id="PF06644">
    <property type="entry name" value="ATP11"/>
    <property type="match status" value="1"/>
</dbReference>
<evidence type="ECO:0000256" key="2">
    <source>
        <dbReference type="ARBA" id="ARBA00009116"/>
    </source>
</evidence>
<dbReference type="EMBL" id="JNBS01000226">
    <property type="protein sequence ID" value="OQS07591.1"/>
    <property type="molecule type" value="Genomic_DNA"/>
</dbReference>
<sequence>MTLFLRKAFRSFSTSKGGGFSFPSPRSLQSIVKLDELSQQNPEEITQIWTDYHADQTDSVASIIPKANFETLISRAKECPFFVMPVYRVNQETKEEGFFTMLSQFQDKCFLITTLDAYRENPAQAPPVLTISLFDDLLTTKELALIRGDVANLLDKPEAQVLFHALLKRYIDDKHFDMVHAFNKRPNEFNFDEYLKECKNLHSKTQEE</sequence>
<evidence type="ECO:0000313" key="6">
    <source>
        <dbReference type="Proteomes" id="UP000243217"/>
    </source>
</evidence>
<gene>
    <name evidence="5" type="ORF">THRCLA_00413</name>
</gene>
<accession>A0A1W0ABM0</accession>
<dbReference type="GO" id="GO:0033615">
    <property type="term" value="P:mitochondrial proton-transporting ATP synthase complex assembly"/>
    <property type="evidence" value="ECO:0007669"/>
    <property type="project" value="TreeGrafter"/>
</dbReference>
<dbReference type="OrthoDB" id="16535at2759"/>
<evidence type="ECO:0000256" key="1">
    <source>
        <dbReference type="ARBA" id="ARBA00004173"/>
    </source>
</evidence>